<evidence type="ECO:0008006" key="3">
    <source>
        <dbReference type="Google" id="ProtNLM"/>
    </source>
</evidence>
<gene>
    <name evidence="1" type="ORF">R3P38DRAFT_56216</name>
</gene>
<protein>
    <recommendedName>
        <fullName evidence="3">F-box domain-containing protein</fullName>
    </recommendedName>
</protein>
<accession>A0AAW0EKC7</accession>
<proteinExistence type="predicted"/>
<dbReference type="Proteomes" id="UP001362999">
    <property type="component" value="Unassembled WGS sequence"/>
</dbReference>
<sequence>MNLSASALPVEVWTQIHAFACTDDGFAGRALSRVSKDWRTIAAPFKLQSIALVGAKPILRFLCILDSTEEGYRDVQSLFIGCPNLNLASKSSTCLDLAYERARGLAFTNQLFPELEVYPFTRTVQIGSDAIEQAVIRILHRTAATLRVLHTHLTFPQRPSPLYPVPLRELRVLVLHGPFATHPPTPSPTLPYLRHLRFAPGPTSRHKGATLLNTVTVAAPGLSHLCLSHTACTRKELERALEHTSLRNLTRLVVEADITRRSPSPSATAGTVSEHVKLLQLAQDDGRVRILREKRWWVDVQAALLEWEEADELRWDEREEYEE</sequence>
<reference evidence="1 2" key="1">
    <citation type="journal article" date="2024" name="J Genomics">
        <title>Draft genome sequencing and assembly of Favolaschia claudopus CIRM-BRFM 2984 isolated from oak limbs.</title>
        <authorList>
            <person name="Navarro D."/>
            <person name="Drula E."/>
            <person name="Chaduli D."/>
            <person name="Cazenave R."/>
            <person name="Ahrendt S."/>
            <person name="Wang J."/>
            <person name="Lipzen A."/>
            <person name="Daum C."/>
            <person name="Barry K."/>
            <person name="Grigoriev I.V."/>
            <person name="Favel A."/>
            <person name="Rosso M.N."/>
            <person name="Martin F."/>
        </authorList>
    </citation>
    <scope>NUCLEOTIDE SEQUENCE [LARGE SCALE GENOMIC DNA]</scope>
    <source>
        <strain evidence="1 2">CIRM-BRFM 2984</strain>
    </source>
</reference>
<name>A0AAW0EKC7_9AGAR</name>
<keyword evidence="2" id="KW-1185">Reference proteome</keyword>
<comment type="caution">
    <text evidence="1">The sequence shown here is derived from an EMBL/GenBank/DDBJ whole genome shotgun (WGS) entry which is preliminary data.</text>
</comment>
<dbReference type="AlphaFoldDB" id="A0AAW0EKC7"/>
<evidence type="ECO:0000313" key="1">
    <source>
        <dbReference type="EMBL" id="KAK7064718.1"/>
    </source>
</evidence>
<evidence type="ECO:0000313" key="2">
    <source>
        <dbReference type="Proteomes" id="UP001362999"/>
    </source>
</evidence>
<dbReference type="EMBL" id="JAWWNJ010000001">
    <property type="protein sequence ID" value="KAK7064718.1"/>
    <property type="molecule type" value="Genomic_DNA"/>
</dbReference>
<organism evidence="1 2">
    <name type="scientific">Favolaschia claudopus</name>
    <dbReference type="NCBI Taxonomy" id="2862362"/>
    <lineage>
        <taxon>Eukaryota</taxon>
        <taxon>Fungi</taxon>
        <taxon>Dikarya</taxon>
        <taxon>Basidiomycota</taxon>
        <taxon>Agaricomycotina</taxon>
        <taxon>Agaricomycetes</taxon>
        <taxon>Agaricomycetidae</taxon>
        <taxon>Agaricales</taxon>
        <taxon>Marasmiineae</taxon>
        <taxon>Mycenaceae</taxon>
        <taxon>Favolaschia</taxon>
    </lineage>
</organism>